<reference evidence="1 2" key="1">
    <citation type="submission" date="2014-09" db="EMBL/GenBank/DDBJ databases">
        <title>Sporocytophaga myxococcoides PG-01 genome sequencing.</title>
        <authorList>
            <person name="Liu L."/>
            <person name="Gao P.J."/>
            <person name="Chen G.J."/>
            <person name="Wang L.S."/>
        </authorList>
    </citation>
    <scope>NUCLEOTIDE SEQUENCE [LARGE SCALE GENOMIC DNA]</scope>
    <source>
        <strain evidence="1 2">PG-01</strain>
    </source>
</reference>
<evidence type="ECO:0000313" key="2">
    <source>
        <dbReference type="Proteomes" id="UP000030185"/>
    </source>
</evidence>
<name>A0A098LH79_9BACT</name>
<organism evidence="1 2">
    <name type="scientific">Sporocytophaga myxococcoides</name>
    <dbReference type="NCBI Taxonomy" id="153721"/>
    <lineage>
        <taxon>Bacteria</taxon>
        <taxon>Pseudomonadati</taxon>
        <taxon>Bacteroidota</taxon>
        <taxon>Cytophagia</taxon>
        <taxon>Cytophagales</taxon>
        <taxon>Cytophagaceae</taxon>
        <taxon>Sporocytophaga</taxon>
    </lineage>
</organism>
<comment type="caution">
    <text evidence="1">The sequence shown here is derived from an EMBL/GenBank/DDBJ whole genome shotgun (WGS) entry which is preliminary data.</text>
</comment>
<dbReference type="Proteomes" id="UP000030185">
    <property type="component" value="Unassembled WGS sequence"/>
</dbReference>
<dbReference type="RefSeq" id="WP_156140578.1">
    <property type="nucleotide sequence ID" value="NZ_BBLT01000005.1"/>
</dbReference>
<protein>
    <submittedName>
        <fullName evidence="1">Uncharacterized protein</fullName>
    </submittedName>
</protein>
<dbReference type="EMBL" id="BBLT01000005">
    <property type="protein sequence ID" value="GAL85528.1"/>
    <property type="molecule type" value="Genomic_DNA"/>
</dbReference>
<gene>
    <name evidence="1" type="ORF">MYP_2757</name>
</gene>
<accession>A0A098LH79</accession>
<sequence length="87" mass="9653">MKTEIQEGRTCTLELDPDSAAAIEYGNHLFGKVVGRDVIDSSRGTLNDMYQTQNALPVVVVEGPEGFHWRVPEKDITKIVCSDDELC</sequence>
<dbReference type="AlphaFoldDB" id="A0A098LH79"/>
<keyword evidence="2" id="KW-1185">Reference proteome</keyword>
<evidence type="ECO:0000313" key="1">
    <source>
        <dbReference type="EMBL" id="GAL85528.1"/>
    </source>
</evidence>
<proteinExistence type="predicted"/>